<reference evidence="1" key="1">
    <citation type="submission" date="2024-02" db="EMBL/GenBank/DDBJ databases">
        <authorList>
            <consortium name="ELIXIR-Norway"/>
            <consortium name="Elixir Norway"/>
        </authorList>
    </citation>
    <scope>NUCLEOTIDE SEQUENCE</scope>
</reference>
<evidence type="ECO:0000313" key="2">
    <source>
        <dbReference type="Proteomes" id="UP001497512"/>
    </source>
</evidence>
<protein>
    <submittedName>
        <fullName evidence="1">Uncharacterized protein</fullName>
    </submittedName>
</protein>
<accession>A0ABP0TN88</accession>
<proteinExistence type="predicted"/>
<evidence type="ECO:0000313" key="1">
    <source>
        <dbReference type="EMBL" id="CAK9200363.1"/>
    </source>
</evidence>
<dbReference type="EMBL" id="OZ019904">
    <property type="protein sequence ID" value="CAK9200363.1"/>
    <property type="molecule type" value="Genomic_DNA"/>
</dbReference>
<name>A0ABP0TN88_9BRYO</name>
<sequence length="157" mass="17796">MGLQPPVVVLVQVLDIEPMIATAAERLVARGAEEMEEEEEHRHPRRLGALLFRSQETRDHKSASAWSIVHIQSSLGNFEPSFGFLSYKHGDFLIMMRFISSSDPIHYSIVYEYLHSSNQQANQTVMRIRNVIAIIKGAEEPDRYCAAILVIKAYIIG</sequence>
<organism evidence="1 2">
    <name type="scientific">Sphagnum troendelagicum</name>
    <dbReference type="NCBI Taxonomy" id="128251"/>
    <lineage>
        <taxon>Eukaryota</taxon>
        <taxon>Viridiplantae</taxon>
        <taxon>Streptophyta</taxon>
        <taxon>Embryophyta</taxon>
        <taxon>Bryophyta</taxon>
        <taxon>Sphagnophytina</taxon>
        <taxon>Sphagnopsida</taxon>
        <taxon>Sphagnales</taxon>
        <taxon>Sphagnaceae</taxon>
        <taxon>Sphagnum</taxon>
    </lineage>
</organism>
<dbReference type="Proteomes" id="UP001497512">
    <property type="component" value="Chromosome 12"/>
</dbReference>
<gene>
    <name evidence="1" type="ORF">CSSPTR1EN2_LOCUS5399</name>
</gene>
<keyword evidence="2" id="KW-1185">Reference proteome</keyword>